<dbReference type="GO" id="GO:0043107">
    <property type="term" value="P:type IV pilus-dependent motility"/>
    <property type="evidence" value="ECO:0007669"/>
    <property type="project" value="InterPro"/>
</dbReference>
<organism evidence="3 4">
    <name type="scientific">Piscibacillus halophilus</name>
    <dbReference type="NCBI Taxonomy" id="571933"/>
    <lineage>
        <taxon>Bacteria</taxon>
        <taxon>Bacillati</taxon>
        <taxon>Bacillota</taxon>
        <taxon>Bacilli</taxon>
        <taxon>Bacillales</taxon>
        <taxon>Bacillaceae</taxon>
        <taxon>Piscibacillus</taxon>
    </lineage>
</organism>
<keyword evidence="2" id="KW-0812">Transmembrane</keyword>
<keyword evidence="2" id="KW-1133">Transmembrane helix</keyword>
<evidence type="ECO:0000313" key="3">
    <source>
        <dbReference type="EMBL" id="SEQ49129.1"/>
    </source>
</evidence>
<evidence type="ECO:0000256" key="1">
    <source>
        <dbReference type="SAM" id="Coils"/>
    </source>
</evidence>
<dbReference type="InterPro" id="IPR007445">
    <property type="entry name" value="PilO"/>
</dbReference>
<dbReference type="AlphaFoldDB" id="A0A1H9GGE4"/>
<dbReference type="GO" id="GO:0043683">
    <property type="term" value="P:type IV pilus assembly"/>
    <property type="evidence" value="ECO:0007669"/>
    <property type="project" value="InterPro"/>
</dbReference>
<dbReference type="Gene3D" id="3.30.70.60">
    <property type="match status" value="1"/>
</dbReference>
<feature type="coiled-coil region" evidence="1">
    <location>
        <begin position="37"/>
        <end position="64"/>
    </location>
</feature>
<proteinExistence type="predicted"/>
<protein>
    <submittedName>
        <fullName evidence="3">Tfp pilus assembly protein PilO</fullName>
    </submittedName>
</protein>
<dbReference type="Proteomes" id="UP000199427">
    <property type="component" value="Unassembled WGS sequence"/>
</dbReference>
<reference evidence="3 4" key="1">
    <citation type="submission" date="2016-10" db="EMBL/GenBank/DDBJ databases">
        <authorList>
            <person name="de Groot N.N."/>
        </authorList>
    </citation>
    <scope>NUCLEOTIDE SEQUENCE [LARGE SCALE GENOMIC DNA]</scope>
    <source>
        <strain evidence="3 4">DSM 21633</strain>
    </source>
</reference>
<dbReference type="STRING" id="571933.SAMN05216362_11534"/>
<name>A0A1H9GGE4_9BACI</name>
<keyword evidence="4" id="KW-1185">Reference proteome</keyword>
<dbReference type="InterPro" id="IPR014717">
    <property type="entry name" value="Transl_elong_EF1B/ribsomal_bS6"/>
</dbReference>
<keyword evidence="2" id="KW-0472">Membrane</keyword>
<evidence type="ECO:0000256" key="2">
    <source>
        <dbReference type="SAM" id="Phobius"/>
    </source>
</evidence>
<accession>A0A1H9GGE4</accession>
<sequence length="177" mass="20401">MRLSSLQKRMLLVWSMGLMMVAVCFYFFILMPMFNDLNRQQDKLNLEQQKYETLKRQVEEQTEESIPVATVLKSIPSSMEEDGVIQLINNASEASKIVVQSYQYLERLNTEVDGEELKQLAMQINGDAGSLKALNNFTEQLESSERLVKIHSLDFQQNGEDVSFQIQFNVYAKVFGE</sequence>
<gene>
    <name evidence="3" type="ORF">SAMN05216362_11534</name>
</gene>
<dbReference type="EMBL" id="FOES01000015">
    <property type="protein sequence ID" value="SEQ49129.1"/>
    <property type="molecule type" value="Genomic_DNA"/>
</dbReference>
<feature type="transmembrane region" description="Helical" evidence="2">
    <location>
        <begin position="12"/>
        <end position="34"/>
    </location>
</feature>
<keyword evidence="1" id="KW-0175">Coiled coil</keyword>
<dbReference type="Pfam" id="PF04350">
    <property type="entry name" value="PilO"/>
    <property type="match status" value="1"/>
</dbReference>
<evidence type="ECO:0000313" key="4">
    <source>
        <dbReference type="Proteomes" id="UP000199427"/>
    </source>
</evidence>
<dbReference type="RefSeq" id="WP_091773576.1">
    <property type="nucleotide sequence ID" value="NZ_FOES01000015.1"/>
</dbReference>
<dbReference type="OrthoDB" id="2720827at2"/>